<dbReference type="AlphaFoldDB" id="A0A7R8ZN79"/>
<reference evidence="1" key="1">
    <citation type="submission" date="2020-11" db="EMBL/GenBank/DDBJ databases">
        <authorList>
            <person name="Tran Van P."/>
        </authorList>
    </citation>
    <scope>NUCLEOTIDE SEQUENCE</scope>
</reference>
<dbReference type="InterPro" id="IPR024079">
    <property type="entry name" value="MetalloPept_cat_dom_sf"/>
</dbReference>
<dbReference type="OrthoDB" id="291007at2759"/>
<dbReference type="GO" id="GO:0008237">
    <property type="term" value="F:metallopeptidase activity"/>
    <property type="evidence" value="ECO:0007669"/>
    <property type="project" value="InterPro"/>
</dbReference>
<name>A0A7R8ZN79_9CRUS</name>
<organism evidence="1">
    <name type="scientific">Cyprideis torosa</name>
    <dbReference type="NCBI Taxonomy" id="163714"/>
    <lineage>
        <taxon>Eukaryota</taxon>
        <taxon>Metazoa</taxon>
        <taxon>Ecdysozoa</taxon>
        <taxon>Arthropoda</taxon>
        <taxon>Crustacea</taxon>
        <taxon>Oligostraca</taxon>
        <taxon>Ostracoda</taxon>
        <taxon>Podocopa</taxon>
        <taxon>Podocopida</taxon>
        <taxon>Cytherocopina</taxon>
        <taxon>Cytheroidea</taxon>
        <taxon>Cytherideidae</taxon>
        <taxon>Cyprideis</taxon>
    </lineage>
</organism>
<proteinExistence type="predicted"/>
<accession>A0A7R8ZN79</accession>
<evidence type="ECO:0000313" key="1">
    <source>
        <dbReference type="EMBL" id="CAD7226227.1"/>
    </source>
</evidence>
<dbReference type="EMBL" id="OB660780">
    <property type="protein sequence ID" value="CAD7226227.1"/>
    <property type="molecule type" value="Genomic_DNA"/>
</dbReference>
<gene>
    <name evidence="1" type="ORF">CTOB1V02_LOCUS4150</name>
</gene>
<sequence>MKVFVFAFLGVVLCHSDDAARKHSEETPEYLSPSEFIEGDIKLPSGFDRAAMNFQTYPSRKWPSNTVPYVISSSFSAGHMLDELVDNKICLWVTAALLDWVPQSMSSCTPLDFGTSKVAPIEMTMSQFIGTR</sequence>
<dbReference type="Gene3D" id="3.40.390.10">
    <property type="entry name" value="Collagenase (Catalytic Domain)"/>
    <property type="match status" value="1"/>
</dbReference>
<protein>
    <submittedName>
        <fullName evidence="1">Uncharacterized protein</fullName>
    </submittedName>
</protein>